<keyword evidence="7" id="KW-1278">Translocase</keyword>
<keyword evidence="6" id="KW-0067">ATP-binding</keyword>
<evidence type="ECO:0000313" key="10">
    <source>
        <dbReference type="EMBL" id="CAA7603224.1"/>
    </source>
</evidence>
<evidence type="ECO:0000256" key="8">
    <source>
        <dbReference type="ARBA" id="ARBA00023136"/>
    </source>
</evidence>
<dbReference type="RefSeq" id="WP_240986477.1">
    <property type="nucleotide sequence ID" value="NZ_LR746496.1"/>
</dbReference>
<dbReference type="KEGG" id="aacx:DEACI_4047"/>
<evidence type="ECO:0000256" key="2">
    <source>
        <dbReference type="ARBA" id="ARBA00005417"/>
    </source>
</evidence>
<dbReference type="GO" id="GO:0005886">
    <property type="term" value="C:plasma membrane"/>
    <property type="evidence" value="ECO:0007669"/>
    <property type="project" value="UniProtKB-SubCell"/>
</dbReference>
<organism evidence="10">
    <name type="scientific">Acididesulfobacillus acetoxydans</name>
    <dbReference type="NCBI Taxonomy" id="1561005"/>
    <lineage>
        <taxon>Bacteria</taxon>
        <taxon>Bacillati</taxon>
        <taxon>Bacillota</taxon>
        <taxon>Clostridia</taxon>
        <taxon>Eubacteriales</taxon>
        <taxon>Peptococcaceae</taxon>
        <taxon>Acididesulfobacillus</taxon>
    </lineage>
</organism>
<dbReference type="PANTHER" id="PTHR42711">
    <property type="entry name" value="ABC TRANSPORTER ATP-BINDING PROTEIN"/>
    <property type="match status" value="1"/>
</dbReference>
<evidence type="ECO:0000256" key="7">
    <source>
        <dbReference type="ARBA" id="ARBA00022967"/>
    </source>
</evidence>
<dbReference type="PROSITE" id="PS00211">
    <property type="entry name" value="ABC_TRANSPORTER_1"/>
    <property type="match status" value="1"/>
</dbReference>
<dbReference type="GO" id="GO:0016887">
    <property type="term" value="F:ATP hydrolysis activity"/>
    <property type="evidence" value="ECO:0007669"/>
    <property type="project" value="InterPro"/>
</dbReference>
<proteinExistence type="inferred from homology"/>
<dbReference type="PANTHER" id="PTHR42711:SF5">
    <property type="entry name" value="ABC TRANSPORTER ATP-BINDING PROTEIN NATA"/>
    <property type="match status" value="1"/>
</dbReference>
<dbReference type="SMART" id="SM00382">
    <property type="entry name" value="AAA"/>
    <property type="match status" value="1"/>
</dbReference>
<comment type="subcellular location">
    <subcellularLocation>
        <location evidence="1">Cell membrane</location>
    </subcellularLocation>
</comment>
<evidence type="ECO:0000256" key="1">
    <source>
        <dbReference type="ARBA" id="ARBA00004236"/>
    </source>
</evidence>
<protein>
    <submittedName>
        <fullName evidence="10">ABC transporter</fullName>
        <ecNumber evidence="10">3.6.1.3</ecNumber>
    </submittedName>
</protein>
<keyword evidence="3" id="KW-0813">Transport</keyword>
<keyword evidence="8" id="KW-0472">Membrane</keyword>
<dbReference type="InterPro" id="IPR003439">
    <property type="entry name" value="ABC_transporter-like_ATP-bd"/>
</dbReference>
<dbReference type="InterPro" id="IPR027417">
    <property type="entry name" value="P-loop_NTPase"/>
</dbReference>
<name>A0A8S0WRC9_9FIRM</name>
<dbReference type="EC" id="3.6.1.3" evidence="10"/>
<dbReference type="Proteomes" id="UP000836597">
    <property type="component" value="Chromosome"/>
</dbReference>
<dbReference type="EMBL" id="LR746496">
    <property type="protein sequence ID" value="CAA7603224.1"/>
    <property type="molecule type" value="Genomic_DNA"/>
</dbReference>
<dbReference type="InterPro" id="IPR050763">
    <property type="entry name" value="ABC_transporter_ATP-binding"/>
</dbReference>
<dbReference type="FunFam" id="3.40.50.300:FF:000589">
    <property type="entry name" value="ABC transporter, ATP-binding subunit"/>
    <property type="match status" value="1"/>
</dbReference>
<evidence type="ECO:0000256" key="6">
    <source>
        <dbReference type="ARBA" id="ARBA00022840"/>
    </source>
</evidence>
<dbReference type="PROSITE" id="PS50893">
    <property type="entry name" value="ABC_TRANSPORTER_2"/>
    <property type="match status" value="1"/>
</dbReference>
<dbReference type="Pfam" id="PF00005">
    <property type="entry name" value="ABC_tran"/>
    <property type="match status" value="1"/>
</dbReference>
<dbReference type="GO" id="GO:0005524">
    <property type="term" value="F:ATP binding"/>
    <property type="evidence" value="ECO:0007669"/>
    <property type="project" value="UniProtKB-KW"/>
</dbReference>
<accession>A0A8S0WRC9</accession>
<reference evidence="10" key="1">
    <citation type="submission" date="2020-01" db="EMBL/GenBank/DDBJ databases">
        <authorList>
            <person name="Hornung B."/>
        </authorList>
    </citation>
    <scope>NUCLEOTIDE SEQUENCE</scope>
    <source>
        <strain evidence="10">PacBioINE</strain>
    </source>
</reference>
<dbReference type="InterPro" id="IPR017871">
    <property type="entry name" value="ABC_transporter-like_CS"/>
</dbReference>
<gene>
    <name evidence="10" type="ORF">DEACI_4047</name>
</gene>
<keyword evidence="4" id="KW-1003">Cell membrane</keyword>
<dbReference type="InterPro" id="IPR003593">
    <property type="entry name" value="AAA+_ATPase"/>
</dbReference>
<evidence type="ECO:0000256" key="4">
    <source>
        <dbReference type="ARBA" id="ARBA00022475"/>
    </source>
</evidence>
<keyword evidence="5" id="KW-0547">Nucleotide-binding</keyword>
<dbReference type="SUPFAM" id="SSF52540">
    <property type="entry name" value="P-loop containing nucleoside triphosphate hydrolases"/>
    <property type="match status" value="1"/>
</dbReference>
<keyword evidence="10" id="KW-0378">Hydrolase</keyword>
<evidence type="ECO:0000259" key="9">
    <source>
        <dbReference type="PROSITE" id="PS50893"/>
    </source>
</evidence>
<evidence type="ECO:0000256" key="3">
    <source>
        <dbReference type="ARBA" id="ARBA00022448"/>
    </source>
</evidence>
<dbReference type="AlphaFoldDB" id="A0A8S0WRC9"/>
<sequence>MLVIQDLTKQYGQITAVDHLDLVVNKGEFFGLLGPNGAGKTTTIRMISTLTPLTSGQIAVAGQTVNRNLTEVKRKIGVVPQHNNLESEMTAWENLELHGRLYHMPKKSRRERIDELLEFTGLVERAHDLARTFSGGMKRKLMIARALMHQPELLLLDEPTVGLDPAVRRKMWDLLRNLSQGGLTVLLTTHYIEEAEILCQRVGLMNGGRLVELDTPARLIKKVGKVVVEYFERGETKGVLFETREEALALAAKLAGSVKIRSSNLEDVFLQLTNRRVGE</sequence>
<comment type="similarity">
    <text evidence="2">Belongs to the ABC transporter superfamily.</text>
</comment>
<feature type="domain" description="ABC transporter" evidence="9">
    <location>
        <begin position="2"/>
        <end position="232"/>
    </location>
</feature>
<evidence type="ECO:0000256" key="5">
    <source>
        <dbReference type="ARBA" id="ARBA00022741"/>
    </source>
</evidence>
<dbReference type="Gene3D" id="3.40.50.300">
    <property type="entry name" value="P-loop containing nucleotide triphosphate hydrolases"/>
    <property type="match status" value="1"/>
</dbReference>